<feature type="region of interest" description="Disordered" evidence="6">
    <location>
        <begin position="1"/>
        <end position="208"/>
    </location>
</feature>
<dbReference type="InterPro" id="IPR019133">
    <property type="entry name" value="MIC60"/>
</dbReference>
<reference evidence="8 9" key="1">
    <citation type="submission" date="2024-05" db="EMBL/GenBank/DDBJ databases">
        <authorList>
            <person name="Jiang F."/>
        </authorList>
    </citation>
    <scope>NUCLEOTIDE SEQUENCE [LARGE SCALE GENOMIC DNA]</scope>
    <source>
        <strain evidence="8 9">LZ166</strain>
    </source>
</reference>
<organism evidence="8 9">
    <name type="scientific">Aquibium pacificus</name>
    <dbReference type="NCBI Taxonomy" id="3153579"/>
    <lineage>
        <taxon>Bacteria</taxon>
        <taxon>Pseudomonadati</taxon>
        <taxon>Pseudomonadota</taxon>
        <taxon>Alphaproteobacteria</taxon>
        <taxon>Hyphomicrobiales</taxon>
        <taxon>Phyllobacteriaceae</taxon>
        <taxon>Aquibium</taxon>
    </lineage>
</organism>
<evidence type="ECO:0000256" key="4">
    <source>
        <dbReference type="ARBA" id="ARBA00023136"/>
    </source>
</evidence>
<name>A0ABV3SGW1_9HYPH</name>
<evidence type="ECO:0000256" key="6">
    <source>
        <dbReference type="SAM" id="MobiDB-lite"/>
    </source>
</evidence>
<feature type="compositionally biased region" description="Basic and acidic residues" evidence="6">
    <location>
        <begin position="24"/>
        <end position="36"/>
    </location>
</feature>
<feature type="compositionally biased region" description="Polar residues" evidence="6">
    <location>
        <begin position="43"/>
        <end position="52"/>
    </location>
</feature>
<keyword evidence="5" id="KW-0175">Coiled coil</keyword>
<feature type="compositionally biased region" description="Low complexity" evidence="6">
    <location>
        <begin position="199"/>
        <end position="208"/>
    </location>
</feature>
<evidence type="ECO:0000313" key="8">
    <source>
        <dbReference type="EMBL" id="MEX0406005.1"/>
    </source>
</evidence>
<dbReference type="RefSeq" id="WP_367953875.1">
    <property type="nucleotide sequence ID" value="NZ_JBDPGJ010000002.1"/>
</dbReference>
<comment type="caution">
    <text evidence="8">The sequence shown here is derived from an EMBL/GenBank/DDBJ whole genome shotgun (WGS) entry which is preliminary data.</text>
</comment>
<dbReference type="Pfam" id="PF09731">
    <property type="entry name" value="Mitofilin"/>
    <property type="match status" value="1"/>
</dbReference>
<evidence type="ECO:0000313" key="9">
    <source>
        <dbReference type="Proteomes" id="UP001556692"/>
    </source>
</evidence>
<feature type="coiled-coil region" evidence="5">
    <location>
        <begin position="249"/>
        <end position="328"/>
    </location>
</feature>
<feature type="compositionally biased region" description="Low complexity" evidence="6">
    <location>
        <begin position="53"/>
        <end position="69"/>
    </location>
</feature>
<dbReference type="Proteomes" id="UP001556692">
    <property type="component" value="Unassembled WGS sequence"/>
</dbReference>
<evidence type="ECO:0000256" key="3">
    <source>
        <dbReference type="ARBA" id="ARBA00022989"/>
    </source>
</evidence>
<keyword evidence="3 7" id="KW-1133">Transmembrane helix</keyword>
<gene>
    <name evidence="8" type="ORF">ABGN05_10055</name>
</gene>
<protein>
    <submittedName>
        <fullName evidence="8">Mitofilin family membrane protein</fullName>
    </submittedName>
</protein>
<keyword evidence="4 7" id="KW-0472">Membrane</keyword>
<evidence type="ECO:0000256" key="7">
    <source>
        <dbReference type="SAM" id="Phobius"/>
    </source>
</evidence>
<sequence>MVKPPKIRHSRPRRDPVTIDLDPADVKREASQKEPPADAAPKTSATVAGQENTKAASPSMSATTSSSKAGKPEDVAAKPADKDEKVLAGKPESTGPSPTAAGPADEKNPSPKPEAAGSSSTPGSSKDDRKPATVTAGATTSVPPSGKPAPSRPAAPGASTPVSPKPTGDPKEPPTFGRGAAAEPRKTDRKDEPGPAPAPASRAPSRRGGVSAIAAGIIGAAVALAGAGALQYAGVLPVFQSGGTDGSEMAELRTQIETLREEIAAAGTDGAAADTARVDELASGLEQIRSQIADLQAAPPAGGGGENTEALQARLSELESTVSSLQGTEPGASPEDVATIRDRVSALEGQVSGASDSATAAQGAVTGIQERLASLETRLQELSGQVEEQSSDTGAALAIAAAGLKSAIDRGDPFMTELETFAAVAPDAPEVAALRDLAATGVPTRTAIAAQFDEVAARMIAAADPVAEDAGYFGRLLDSMSSLVSVRPIGEVEGEGVGPTVARMEAAIDGGNYARAIAEYETLPEASKAAGADFVAGVRARQSADDLVAKALAGALRA</sequence>
<accession>A0ABV3SGW1</accession>
<keyword evidence="9" id="KW-1185">Reference proteome</keyword>
<feature type="compositionally biased region" description="Basic residues" evidence="6">
    <location>
        <begin position="1"/>
        <end position="12"/>
    </location>
</feature>
<feature type="compositionally biased region" description="Basic and acidic residues" evidence="6">
    <location>
        <begin position="70"/>
        <end position="87"/>
    </location>
</feature>
<evidence type="ECO:0000256" key="1">
    <source>
        <dbReference type="ARBA" id="ARBA00004370"/>
    </source>
</evidence>
<evidence type="ECO:0000256" key="5">
    <source>
        <dbReference type="SAM" id="Coils"/>
    </source>
</evidence>
<evidence type="ECO:0000256" key="2">
    <source>
        <dbReference type="ARBA" id="ARBA00022692"/>
    </source>
</evidence>
<keyword evidence="2 7" id="KW-0812">Transmembrane</keyword>
<proteinExistence type="predicted"/>
<comment type="subcellular location">
    <subcellularLocation>
        <location evidence="1">Membrane</location>
    </subcellularLocation>
</comment>
<dbReference type="EMBL" id="JBDPGJ010000002">
    <property type="protein sequence ID" value="MEX0406005.1"/>
    <property type="molecule type" value="Genomic_DNA"/>
</dbReference>
<feature type="coiled-coil region" evidence="5">
    <location>
        <begin position="365"/>
        <end position="392"/>
    </location>
</feature>
<feature type="transmembrane region" description="Helical" evidence="7">
    <location>
        <begin position="210"/>
        <end position="230"/>
    </location>
</feature>
<dbReference type="Gene3D" id="1.20.5.340">
    <property type="match status" value="2"/>
</dbReference>
<feature type="compositionally biased region" description="Basic and acidic residues" evidence="6">
    <location>
        <begin position="183"/>
        <end position="193"/>
    </location>
</feature>